<name>A0A2G4F1E4_9CYAN</name>
<comment type="caution">
    <text evidence="1">The sequence shown here is derived from an EMBL/GenBank/DDBJ whole genome shotgun (WGS) entry which is preliminary data.</text>
</comment>
<dbReference type="RefSeq" id="WP_096830201.1">
    <property type="nucleotide sequence ID" value="NZ_NXIB02000048.1"/>
</dbReference>
<dbReference type="EMBL" id="NXIB02000048">
    <property type="protein sequence ID" value="PHX55580.1"/>
    <property type="molecule type" value="Genomic_DNA"/>
</dbReference>
<organism evidence="1 2">
    <name type="scientific">Tychonema bourrellyi FEM_GT703</name>
    <dbReference type="NCBI Taxonomy" id="2040638"/>
    <lineage>
        <taxon>Bacteria</taxon>
        <taxon>Bacillati</taxon>
        <taxon>Cyanobacteriota</taxon>
        <taxon>Cyanophyceae</taxon>
        <taxon>Oscillatoriophycideae</taxon>
        <taxon>Oscillatoriales</taxon>
        <taxon>Microcoleaceae</taxon>
        <taxon>Tychonema</taxon>
    </lineage>
</organism>
<keyword evidence="1" id="KW-0238">DNA-binding</keyword>
<protein>
    <submittedName>
        <fullName evidence="1">DNA-binding protein</fullName>
    </submittedName>
</protein>
<proteinExistence type="predicted"/>
<dbReference type="GO" id="GO:0003677">
    <property type="term" value="F:DNA binding"/>
    <property type="evidence" value="ECO:0007669"/>
    <property type="project" value="UniProtKB-KW"/>
</dbReference>
<accession>A0A2G4F1E4</accession>
<evidence type="ECO:0000313" key="1">
    <source>
        <dbReference type="EMBL" id="PHX55580.1"/>
    </source>
</evidence>
<gene>
    <name evidence="1" type="ORF">CP500_010140</name>
</gene>
<dbReference type="AlphaFoldDB" id="A0A2G4F1E4"/>
<dbReference type="Proteomes" id="UP000226442">
    <property type="component" value="Unassembled WGS sequence"/>
</dbReference>
<sequence length="69" mass="7685">MQTITITIPDDRLHKLQETANRLGISLEALLLAGAENLLAPPETSFHNAMEYVLKKNAVLYQKLVLPTL</sequence>
<evidence type="ECO:0000313" key="2">
    <source>
        <dbReference type="Proteomes" id="UP000226442"/>
    </source>
</evidence>
<keyword evidence="2" id="KW-1185">Reference proteome</keyword>
<reference evidence="1" key="1">
    <citation type="submission" date="2017-10" db="EMBL/GenBank/DDBJ databases">
        <title>Draft genome sequence of the planktic cyanobacteria Tychonema bourrellyi isolated from alpine lentic freshwater.</title>
        <authorList>
            <person name="Tett A."/>
            <person name="Armanini F."/>
            <person name="Asnicar F."/>
            <person name="Boscaini A."/>
            <person name="Pasolli E."/>
            <person name="Zolfo M."/>
            <person name="Donati C."/>
            <person name="Salmaso N."/>
            <person name="Segata N."/>
        </authorList>
    </citation>
    <scope>NUCLEOTIDE SEQUENCE</scope>
    <source>
        <strain evidence="1">FEM_GT703</strain>
    </source>
</reference>